<evidence type="ECO:0000256" key="3">
    <source>
        <dbReference type="PIRSR" id="PIRSR001365-1"/>
    </source>
</evidence>
<dbReference type="PANTHER" id="PTHR42849">
    <property type="entry name" value="N-ACETYLNEURAMINATE LYASE"/>
    <property type="match status" value="1"/>
</dbReference>
<name>A0A7G5XJP2_9BACT</name>
<feature type="binding site" evidence="4">
    <location>
        <position position="209"/>
    </location>
    <ligand>
        <name>pyruvate</name>
        <dbReference type="ChEBI" id="CHEBI:15361"/>
    </ligand>
</feature>
<feature type="binding site" evidence="4">
    <location>
        <position position="49"/>
    </location>
    <ligand>
        <name>pyruvate</name>
        <dbReference type="ChEBI" id="CHEBI:15361"/>
    </ligand>
</feature>
<dbReference type="AlphaFoldDB" id="A0A7G5XJP2"/>
<comment type="similarity">
    <text evidence="2">Belongs to the DapA family.</text>
</comment>
<keyword evidence="1 2" id="KW-0456">Lyase</keyword>
<dbReference type="PRINTS" id="PR00146">
    <property type="entry name" value="DHPICSNTHASE"/>
</dbReference>
<gene>
    <name evidence="5" type="ORF">H4075_05705</name>
</gene>
<organism evidence="5 6">
    <name type="scientific">Lacibacter sediminis</name>
    <dbReference type="NCBI Taxonomy" id="2760713"/>
    <lineage>
        <taxon>Bacteria</taxon>
        <taxon>Pseudomonadati</taxon>
        <taxon>Bacteroidota</taxon>
        <taxon>Chitinophagia</taxon>
        <taxon>Chitinophagales</taxon>
        <taxon>Chitinophagaceae</taxon>
        <taxon>Lacibacter</taxon>
    </lineage>
</organism>
<feature type="active site" description="Schiff-base intermediate with substrate" evidence="3">
    <location>
        <position position="165"/>
    </location>
</feature>
<dbReference type="EMBL" id="CP060007">
    <property type="protein sequence ID" value="QNA45695.1"/>
    <property type="molecule type" value="Genomic_DNA"/>
</dbReference>
<evidence type="ECO:0000313" key="6">
    <source>
        <dbReference type="Proteomes" id="UP000515344"/>
    </source>
</evidence>
<dbReference type="GO" id="GO:0008747">
    <property type="term" value="F:N-acetylneuraminate lyase activity"/>
    <property type="evidence" value="ECO:0007669"/>
    <property type="project" value="TreeGrafter"/>
</dbReference>
<evidence type="ECO:0000256" key="2">
    <source>
        <dbReference type="PIRNR" id="PIRNR001365"/>
    </source>
</evidence>
<reference evidence="6" key="1">
    <citation type="submission" date="2020-08" db="EMBL/GenBank/DDBJ databases">
        <title>Lacibacter sp. S13-6-6 genome sequencing.</title>
        <authorList>
            <person name="Jin L."/>
        </authorList>
    </citation>
    <scope>NUCLEOTIDE SEQUENCE [LARGE SCALE GENOMIC DNA]</scope>
    <source>
        <strain evidence="6">S13-6-6</strain>
    </source>
</reference>
<evidence type="ECO:0000256" key="1">
    <source>
        <dbReference type="ARBA" id="ARBA00023239"/>
    </source>
</evidence>
<dbReference type="GO" id="GO:0019262">
    <property type="term" value="P:N-acetylneuraminate catabolic process"/>
    <property type="evidence" value="ECO:0007669"/>
    <property type="project" value="TreeGrafter"/>
</dbReference>
<dbReference type="GO" id="GO:0005829">
    <property type="term" value="C:cytosol"/>
    <property type="evidence" value="ECO:0007669"/>
    <property type="project" value="TreeGrafter"/>
</dbReference>
<sequence length="300" mass="32881">MKKNKKFSGVIVPAVTPLTKALQIDDAAVGKLFDQFYKHNISPFILGTTGESASLPADVKEQYVKSAAKHKKAGTVLYAGISSNVVAESIEFAAFCADHAVDAVAATLPSYYALTETQMKNYFETLADASPLPVIIYNIPATTHMSIPLQLIDELSHHPNIIATKDSERSDERLVQSLALWKDREDFGHFLGWAAKSADALTGGSDGLIPSTGNLMPDIYDEMLKAVEAGDHAKAYDMQKLSDVYGNLYQSGKTLGESLWALKALMQQKGLCEDVVMPPLHSLSEEEKQRLIQSYEEIKR</sequence>
<dbReference type="Proteomes" id="UP000515344">
    <property type="component" value="Chromosome"/>
</dbReference>
<dbReference type="Gene3D" id="3.20.20.70">
    <property type="entry name" value="Aldolase class I"/>
    <property type="match status" value="1"/>
</dbReference>
<protein>
    <submittedName>
        <fullName evidence="5">Dihydrodipicolinate synthase family protein</fullName>
    </submittedName>
</protein>
<feature type="active site" description="Proton donor/acceptor" evidence="3">
    <location>
        <position position="137"/>
    </location>
</feature>
<dbReference type="PIRSF" id="PIRSF001365">
    <property type="entry name" value="DHDPS"/>
    <property type="match status" value="1"/>
</dbReference>
<dbReference type="PANTHER" id="PTHR42849:SF1">
    <property type="entry name" value="N-ACETYLNEURAMINATE LYASE"/>
    <property type="match status" value="1"/>
</dbReference>
<dbReference type="SUPFAM" id="SSF51569">
    <property type="entry name" value="Aldolase"/>
    <property type="match status" value="1"/>
</dbReference>
<dbReference type="SMART" id="SM01130">
    <property type="entry name" value="DHDPS"/>
    <property type="match status" value="1"/>
</dbReference>
<accession>A0A7G5XJP2</accession>
<evidence type="ECO:0000313" key="5">
    <source>
        <dbReference type="EMBL" id="QNA45695.1"/>
    </source>
</evidence>
<keyword evidence="6" id="KW-1185">Reference proteome</keyword>
<dbReference type="RefSeq" id="WP_182804974.1">
    <property type="nucleotide sequence ID" value="NZ_CP060007.1"/>
</dbReference>
<dbReference type="InterPro" id="IPR013785">
    <property type="entry name" value="Aldolase_TIM"/>
</dbReference>
<dbReference type="Pfam" id="PF00701">
    <property type="entry name" value="DHDPS"/>
    <property type="match status" value="1"/>
</dbReference>
<dbReference type="InterPro" id="IPR002220">
    <property type="entry name" value="DapA-like"/>
</dbReference>
<dbReference type="CDD" id="cd00408">
    <property type="entry name" value="DHDPS-like"/>
    <property type="match status" value="1"/>
</dbReference>
<evidence type="ECO:0000256" key="4">
    <source>
        <dbReference type="PIRSR" id="PIRSR001365-2"/>
    </source>
</evidence>
<dbReference type="KEGG" id="lacs:H4075_05705"/>
<proteinExistence type="inferred from homology"/>